<protein>
    <submittedName>
        <fullName evidence="3">UDP-glucose:undecaprenyl-phosphate glucose-1-phosphate transferase</fullName>
        <ecNumber evidence="3">2.7.8.31</ecNumber>
    </submittedName>
</protein>
<dbReference type="PANTHER" id="PTHR30576">
    <property type="entry name" value="COLANIC BIOSYNTHESIS UDP-GLUCOSE LIPID CARRIER TRANSFERASE"/>
    <property type="match status" value="1"/>
</dbReference>
<dbReference type="Pfam" id="PF02397">
    <property type="entry name" value="Bac_transf"/>
    <property type="match status" value="1"/>
</dbReference>
<reference evidence="3" key="1">
    <citation type="submission" date="2019-08" db="EMBL/GenBank/DDBJ databases">
        <authorList>
            <person name="Kucharzyk K."/>
            <person name="Murdoch R.W."/>
            <person name="Higgins S."/>
            <person name="Loffler F."/>
        </authorList>
    </citation>
    <scope>NUCLEOTIDE SEQUENCE</scope>
</reference>
<name>A0A644VFL1_9ZZZZ</name>
<dbReference type="EMBL" id="VSSQ01000292">
    <property type="protein sequence ID" value="MPL90007.1"/>
    <property type="molecule type" value="Genomic_DNA"/>
</dbReference>
<keyword evidence="1" id="KW-1133">Transmembrane helix</keyword>
<proteinExistence type="predicted"/>
<keyword evidence="1" id="KW-0812">Transmembrane</keyword>
<keyword evidence="1" id="KW-0472">Membrane</keyword>
<dbReference type="AlphaFoldDB" id="A0A644VFL1"/>
<evidence type="ECO:0000256" key="1">
    <source>
        <dbReference type="SAM" id="Phobius"/>
    </source>
</evidence>
<gene>
    <name evidence="3" type="primary">gumD_2</name>
    <name evidence="3" type="ORF">SDC9_36052</name>
</gene>
<sequence>MFKLYITIIKPVFDYFFSTIAILVLWPLFLLVAIAIKIESSGPAFFVQPRLGKHGKVFKIIKFRSMITKQQAMHRSNKLFENDPRITRVGAFIRKTSIDELPQIFNILKGEMSFIGPRPPVVHFPKKYEEYNSFEKQRFSVKPGISGLAQIRCREIHDWDINIPIDVEYVQKCSFMFDLKLFLASFMVFLRTDNIYRKGD</sequence>
<organism evidence="3">
    <name type="scientific">bioreactor metagenome</name>
    <dbReference type="NCBI Taxonomy" id="1076179"/>
    <lineage>
        <taxon>unclassified sequences</taxon>
        <taxon>metagenomes</taxon>
        <taxon>ecological metagenomes</taxon>
    </lineage>
</organism>
<accession>A0A644VFL1</accession>
<keyword evidence="3" id="KW-0808">Transferase</keyword>
<dbReference type="PANTHER" id="PTHR30576:SF0">
    <property type="entry name" value="UNDECAPRENYL-PHOSPHATE N-ACETYLGALACTOSAMINYL 1-PHOSPHATE TRANSFERASE-RELATED"/>
    <property type="match status" value="1"/>
</dbReference>
<feature type="transmembrane region" description="Helical" evidence="1">
    <location>
        <begin position="12"/>
        <end position="36"/>
    </location>
</feature>
<dbReference type="GO" id="GO:0089702">
    <property type="term" value="F:undecaprenyl-phosphate glucose phosphotransferase activity"/>
    <property type="evidence" value="ECO:0007669"/>
    <property type="project" value="UniProtKB-EC"/>
</dbReference>
<dbReference type="InterPro" id="IPR003362">
    <property type="entry name" value="Bact_transf"/>
</dbReference>
<comment type="caution">
    <text evidence="3">The sequence shown here is derived from an EMBL/GenBank/DDBJ whole genome shotgun (WGS) entry which is preliminary data.</text>
</comment>
<dbReference type="EC" id="2.7.8.31" evidence="3"/>
<evidence type="ECO:0000259" key="2">
    <source>
        <dbReference type="Pfam" id="PF02397"/>
    </source>
</evidence>
<feature type="domain" description="Bacterial sugar transferase" evidence="2">
    <location>
        <begin position="10"/>
        <end position="190"/>
    </location>
</feature>
<evidence type="ECO:0000313" key="3">
    <source>
        <dbReference type="EMBL" id="MPL90007.1"/>
    </source>
</evidence>